<dbReference type="STRING" id="698492.A0A0E9NQI4"/>
<reference evidence="20 21" key="1">
    <citation type="journal article" date="2011" name="J. Gen. Appl. Microbiol.">
        <title>Draft genome sequencing of the enigmatic yeast Saitoella complicata.</title>
        <authorList>
            <person name="Nishida H."/>
            <person name="Hamamoto M."/>
            <person name="Sugiyama J."/>
        </authorList>
    </citation>
    <scope>NUCLEOTIDE SEQUENCE [LARGE SCALE GENOMIC DNA]</scope>
    <source>
        <strain evidence="20 21">NRRL Y-17804</strain>
    </source>
</reference>
<dbReference type="GO" id="GO:0005262">
    <property type="term" value="F:calcium channel activity"/>
    <property type="evidence" value="ECO:0007669"/>
    <property type="project" value="UniProtKB-UniRule"/>
</dbReference>
<dbReference type="AlphaFoldDB" id="A0A0E9NQI4"/>
<dbReference type="OMA" id="HIQVISA"/>
<evidence type="ECO:0000256" key="13">
    <source>
        <dbReference type="ARBA" id="ARBA00023303"/>
    </source>
</evidence>
<evidence type="ECO:0000256" key="16">
    <source>
        <dbReference type="ARBA" id="ARBA00045938"/>
    </source>
</evidence>
<evidence type="ECO:0000313" key="21">
    <source>
        <dbReference type="Proteomes" id="UP000033140"/>
    </source>
</evidence>
<sequence length="487" mass="55636">MSRADFEMEDLRYFYIYRHPQRSPTSHVQLQGQTRPDSYLSTLGYLQPPHLPLHIQVISAIEECCWAGGVCYVLRYDHYAPWNTAAGRRCYTSPASLTHDHDHHKPTATKSKVAQDIDKADTTPTEQERSSDTPTGKLTSTSSHLFKLTLPLHKSVEGNGGGSGTKNVAFLLHSQQPLSYLTRLIEAELEDTSSSPSPSPSSHRIRHQHPIISYVGFDDPNTRWSPSTEIGDFIKQAAKIQSFTVLIQHPAHTTTHHTRRNQAHHTDKIAISVPTFEDRTRFLRARLYRISQRLASQLKIKTECDLIASRGARRLATTGALLLISYWALVFRLTFFSSYGWDLMEPVTYLTGLSTVIGGYAYFLHHNRAPSYRSVMHSSVTRRQRELYVQRGFREEEWEELVREGREVRRVVRGIAGEYEVEWDGVVGEVGEGEPEPEPEPEPEGAKGLKGREEVERERKEIGKAEEVLDKAEKKHEEQKKRREEEE</sequence>
<keyword evidence="4 17" id="KW-0109">Calcium transport</keyword>
<organism evidence="20 21">
    <name type="scientific">Saitoella complicata (strain BCRC 22490 / CBS 7301 / JCM 7358 / NBRC 10748 / NRRL Y-17804)</name>
    <dbReference type="NCBI Taxonomy" id="698492"/>
    <lineage>
        <taxon>Eukaryota</taxon>
        <taxon>Fungi</taxon>
        <taxon>Dikarya</taxon>
        <taxon>Ascomycota</taxon>
        <taxon>Taphrinomycotina</taxon>
        <taxon>Taphrinomycotina incertae sedis</taxon>
        <taxon>Saitoella</taxon>
    </lineage>
</organism>
<evidence type="ECO:0000256" key="10">
    <source>
        <dbReference type="ARBA" id="ARBA00023065"/>
    </source>
</evidence>
<evidence type="ECO:0000256" key="7">
    <source>
        <dbReference type="ARBA" id="ARBA00022792"/>
    </source>
</evidence>
<comment type="similarity">
    <text evidence="2 17">Belongs to the MCU (TC 1.A.77) family.</text>
</comment>
<evidence type="ECO:0000256" key="6">
    <source>
        <dbReference type="ARBA" id="ARBA00022692"/>
    </source>
</evidence>
<feature type="domain" description="Calcium uniporter protein C-terminal" evidence="19">
    <location>
        <begin position="244"/>
        <end position="401"/>
    </location>
</feature>
<comment type="function">
    <text evidence="17">Mitochondrial inner membrane calcium uniporter that mediates calcium uptake into mitochondria. Mitochondrial calcium homeostasis plays key roles in cellular physiology and regulates cell bioenergetics, cytoplasmic calcium signals and activation of cell death pathways.</text>
</comment>
<dbReference type="GO" id="GO:0015292">
    <property type="term" value="F:uniporter activity"/>
    <property type="evidence" value="ECO:0007669"/>
    <property type="project" value="UniProtKB-UniRule"/>
</dbReference>
<evidence type="ECO:0000256" key="9">
    <source>
        <dbReference type="ARBA" id="ARBA00022989"/>
    </source>
</evidence>
<keyword evidence="5 17" id="KW-0107">Calcium channel</keyword>
<feature type="region of interest" description="Disordered" evidence="18">
    <location>
        <begin position="97"/>
        <end position="140"/>
    </location>
</feature>
<keyword evidence="10 17" id="KW-0406">Ion transport</keyword>
<feature type="compositionally biased region" description="Basic and acidic residues" evidence="18">
    <location>
        <begin position="113"/>
        <end position="131"/>
    </location>
</feature>
<comment type="subunit">
    <text evidence="15">Homotetramer, assembles in a dimer or dimers configuration with two interfaces.</text>
</comment>
<evidence type="ECO:0000256" key="18">
    <source>
        <dbReference type="SAM" id="MobiDB-lite"/>
    </source>
</evidence>
<keyword evidence="6 17" id="KW-0812">Transmembrane</keyword>
<dbReference type="GO" id="GO:1990246">
    <property type="term" value="C:uniplex complex"/>
    <property type="evidence" value="ECO:0007669"/>
    <property type="project" value="TreeGrafter"/>
</dbReference>
<dbReference type="InterPro" id="IPR006769">
    <property type="entry name" value="MCU_C"/>
</dbReference>
<evidence type="ECO:0000256" key="14">
    <source>
        <dbReference type="ARBA" id="ARBA00036634"/>
    </source>
</evidence>
<evidence type="ECO:0000256" key="15">
    <source>
        <dbReference type="ARBA" id="ARBA00044966"/>
    </source>
</evidence>
<keyword evidence="3 17" id="KW-0813">Transport</keyword>
<dbReference type="GO" id="GO:0051560">
    <property type="term" value="P:mitochondrial calcium ion homeostasis"/>
    <property type="evidence" value="ECO:0007669"/>
    <property type="project" value="UniProtKB-UniRule"/>
</dbReference>
<comment type="caution">
    <text evidence="20">The sequence shown here is derived from an EMBL/GenBank/DDBJ whole genome shotgun (WGS) entry which is preliminary data.</text>
</comment>
<dbReference type="InterPro" id="IPR039055">
    <property type="entry name" value="MCU_fam"/>
</dbReference>
<keyword evidence="8 17" id="KW-0106">Calcium</keyword>
<gene>
    <name evidence="20" type="ORF">G7K_6195-t1</name>
</gene>
<feature type="transmembrane region" description="Helical" evidence="17">
    <location>
        <begin position="347"/>
        <end position="364"/>
    </location>
</feature>
<reference evidence="20 21" key="2">
    <citation type="journal article" date="2014" name="J. Gen. Appl. Microbiol.">
        <title>The early diverging ascomycetous budding yeast Saitoella complicata has three histone deacetylases belonging to the Clr6, Hos2, and Rpd3 lineages.</title>
        <authorList>
            <person name="Nishida H."/>
            <person name="Matsumoto T."/>
            <person name="Kondo S."/>
            <person name="Hamamoto M."/>
            <person name="Yoshikawa H."/>
        </authorList>
    </citation>
    <scope>NUCLEOTIDE SEQUENCE [LARGE SCALE GENOMIC DNA]</scope>
    <source>
        <strain evidence="20 21">NRRL Y-17804</strain>
    </source>
</reference>
<name>A0A0E9NQI4_SAICN</name>
<dbReference type="EMBL" id="BACD03000060">
    <property type="protein sequence ID" value="GAO52109.1"/>
    <property type="molecule type" value="Genomic_DNA"/>
</dbReference>
<evidence type="ECO:0000256" key="3">
    <source>
        <dbReference type="ARBA" id="ARBA00022448"/>
    </source>
</evidence>
<comment type="function">
    <text evidence="16">Highly selective calcium channel localized to the inner mitochondrial membrane, which mediates calcium uptake into the mitochondrial matrix. Mitochondrial calcium homeostasis plays key roles in cellular physiology and regulates ATP production, cytoplasmic calcium signals and activation of cell death pathways. Sufficient to operate as a pore-forming channel without the need of calcium-sensor or auxiliary subunit.</text>
</comment>
<protein>
    <recommendedName>
        <fullName evidence="17">Calcium uniporter protein</fullName>
    </recommendedName>
</protein>
<accession>A0A0E9NQI4</accession>
<comment type="catalytic activity">
    <reaction evidence="14">
        <text>Ca(2+)(in) = Ca(2+)(out)</text>
        <dbReference type="Rhea" id="RHEA:29671"/>
        <dbReference type="ChEBI" id="CHEBI:29108"/>
    </reaction>
</comment>
<evidence type="ECO:0000256" key="11">
    <source>
        <dbReference type="ARBA" id="ARBA00023128"/>
    </source>
</evidence>
<evidence type="ECO:0000313" key="20">
    <source>
        <dbReference type="EMBL" id="GAO52109.1"/>
    </source>
</evidence>
<evidence type="ECO:0000256" key="12">
    <source>
        <dbReference type="ARBA" id="ARBA00023136"/>
    </source>
</evidence>
<dbReference type="Proteomes" id="UP000033140">
    <property type="component" value="Unassembled WGS sequence"/>
</dbReference>
<keyword evidence="12 17" id="KW-0472">Membrane</keyword>
<dbReference type="Pfam" id="PF04678">
    <property type="entry name" value="MCU"/>
    <property type="match status" value="1"/>
</dbReference>
<dbReference type="PANTHER" id="PTHR13462">
    <property type="entry name" value="CALCIUM UNIPORTER PROTEIN, MITOCHONDRIAL"/>
    <property type="match status" value="1"/>
</dbReference>
<dbReference type="GO" id="GO:0036444">
    <property type="term" value="P:calcium import into the mitochondrion"/>
    <property type="evidence" value="ECO:0007669"/>
    <property type="project" value="UniProtKB-ARBA"/>
</dbReference>
<evidence type="ECO:0000256" key="1">
    <source>
        <dbReference type="ARBA" id="ARBA00004448"/>
    </source>
</evidence>
<feature type="compositionally biased region" description="Acidic residues" evidence="18">
    <location>
        <begin position="431"/>
        <end position="443"/>
    </location>
</feature>
<keyword evidence="11 17" id="KW-0496">Mitochondrion</keyword>
<dbReference type="PANTHER" id="PTHR13462:SF10">
    <property type="entry name" value="CALCIUM UNIPORTER PROTEIN, MITOCHONDRIAL"/>
    <property type="match status" value="1"/>
</dbReference>
<feature type="compositionally biased region" description="Basic and acidic residues" evidence="18">
    <location>
        <begin position="444"/>
        <end position="487"/>
    </location>
</feature>
<evidence type="ECO:0000256" key="17">
    <source>
        <dbReference type="RuleBase" id="RU367035"/>
    </source>
</evidence>
<feature type="transmembrane region" description="Helical" evidence="17">
    <location>
        <begin position="320"/>
        <end position="341"/>
    </location>
</feature>
<evidence type="ECO:0000256" key="5">
    <source>
        <dbReference type="ARBA" id="ARBA00022673"/>
    </source>
</evidence>
<reference evidence="20 21" key="3">
    <citation type="journal article" date="2015" name="Genome Announc.">
        <title>Draft Genome Sequence of the Archiascomycetous Yeast Saitoella complicata.</title>
        <authorList>
            <person name="Yamauchi K."/>
            <person name="Kondo S."/>
            <person name="Hamamoto M."/>
            <person name="Takahashi Y."/>
            <person name="Ogura Y."/>
            <person name="Hayashi T."/>
            <person name="Nishida H."/>
        </authorList>
    </citation>
    <scope>NUCLEOTIDE SEQUENCE [LARGE SCALE GENOMIC DNA]</scope>
    <source>
        <strain evidence="20 21">NRRL Y-17804</strain>
    </source>
</reference>
<comment type="subcellular location">
    <subcellularLocation>
        <location evidence="1 17">Mitochondrion inner membrane</location>
        <topology evidence="1 17">Multi-pass membrane protein</topology>
    </subcellularLocation>
</comment>
<keyword evidence="9 17" id="KW-1133">Transmembrane helix</keyword>
<evidence type="ECO:0000256" key="8">
    <source>
        <dbReference type="ARBA" id="ARBA00022837"/>
    </source>
</evidence>
<evidence type="ECO:0000256" key="4">
    <source>
        <dbReference type="ARBA" id="ARBA00022568"/>
    </source>
</evidence>
<evidence type="ECO:0000259" key="19">
    <source>
        <dbReference type="Pfam" id="PF04678"/>
    </source>
</evidence>
<keyword evidence="13 17" id="KW-0407">Ion channel</keyword>
<evidence type="ECO:0000256" key="2">
    <source>
        <dbReference type="ARBA" id="ARBA00005653"/>
    </source>
</evidence>
<keyword evidence="21" id="KW-1185">Reference proteome</keyword>
<proteinExistence type="inferred from homology"/>
<feature type="region of interest" description="Disordered" evidence="18">
    <location>
        <begin position="429"/>
        <end position="487"/>
    </location>
</feature>
<keyword evidence="7 17" id="KW-0999">Mitochondrion inner membrane</keyword>